<protein>
    <submittedName>
        <fullName evidence="2">Uncharacterized protein</fullName>
    </submittedName>
</protein>
<reference evidence="3" key="1">
    <citation type="submission" date="2018-02" db="EMBL/GenBank/DDBJ databases">
        <title>Genome sequence of Desulfocucumis palustris strain NAW-5.</title>
        <authorList>
            <person name="Watanabe M."/>
            <person name="Kojima H."/>
            <person name="Fukui M."/>
        </authorList>
    </citation>
    <scope>NUCLEOTIDE SEQUENCE [LARGE SCALE GENOMIC DNA]</scope>
    <source>
        <strain evidence="3">NAW-5</strain>
    </source>
</reference>
<evidence type="ECO:0000256" key="1">
    <source>
        <dbReference type="SAM" id="MobiDB-lite"/>
    </source>
</evidence>
<feature type="region of interest" description="Disordered" evidence="1">
    <location>
        <begin position="126"/>
        <end position="176"/>
    </location>
</feature>
<evidence type="ECO:0000313" key="2">
    <source>
        <dbReference type="EMBL" id="GBF34824.1"/>
    </source>
</evidence>
<dbReference type="RefSeq" id="WP_104372992.1">
    <property type="nucleotide sequence ID" value="NZ_BFAV01000150.1"/>
</dbReference>
<evidence type="ECO:0000313" key="3">
    <source>
        <dbReference type="Proteomes" id="UP000239549"/>
    </source>
</evidence>
<dbReference type="EMBL" id="BFAV01000150">
    <property type="protein sequence ID" value="GBF34824.1"/>
    <property type="molecule type" value="Genomic_DNA"/>
</dbReference>
<proteinExistence type="predicted"/>
<organism evidence="2 3">
    <name type="scientific">Desulfocucumis palustris</name>
    <dbReference type="NCBI Taxonomy" id="1898651"/>
    <lineage>
        <taxon>Bacteria</taxon>
        <taxon>Bacillati</taxon>
        <taxon>Bacillota</taxon>
        <taxon>Clostridia</taxon>
        <taxon>Eubacteriales</taxon>
        <taxon>Desulfocucumaceae</taxon>
        <taxon>Desulfocucumis</taxon>
    </lineage>
</organism>
<sequence length="1788" mass="194084">MSTPSGISFAEKILSKYSTARRDIWSRVSLVYREELNHARNEQSPLNQLLLNIRLTLRQKEENTVFLSKGFTLYQLTKLINKHLRQFNTLGSRLKQPREYDFYIKRIEYNYPLAAAGILHGQRDGRIDGYRPAPDESGADFPPGSIRRKPAVLNRPEPPGGFQPPAGRSRPGSGYFHSPYAGQAGKTLPAGRSVPEGVPVLGMPGVLRFYHSYADVLMLRGTETRSGAGYGEPLAGEITPAGGNFAPAAGKILKFVNSNAIINSLIQLPFTAGREVVPGHALYLRGAGRPGAFPETAGLPALPAPGGGLIMFSAGKTVNNHKREGGPPRPLFHTMSAAVLMSHRDSFHPGQPGQGPAEAWRGDGIKFAGKAGPGGSGFTPAGQYKTAGSLMEIKFEKPEPLYAAIVAGLKAINVCKGILNRAHQMQAGRQGAGTAAETGATAGGSGPPPENSPGGSGWRGILLSAPVRQNRRIFFQRFLTGNTGNKGARTAGSRFFYPLSLSIRPPGGAVKEIIPGQPVKPVWEKFSLKTDAKALYISRMGKRLFAPGKTLKDSRRGHGTIALPRFTQVSRRGAVLLPLESVPVKGTGNLWGLVEAAPGEPGREKTALVWAGRASGAGIDGIAGVPGASFTTHVLEILRGWAANNTVLRRAMQPGRGKTALVWAGKASGAGIDGIAGRPGVFLTTHVLEILRGRAANNTVLRRAMQPEREKTALVWAGKASGAGIDGITGRPGAFLTTHVLEILRGRAANNTVLRRVMQPGREKTALVWAGKASGASIDGITGVPGASFTTHVLEILRGRAANNTVLRRVMQPGRKETASVWAGKASGAGIDEITGISGVPLTAPMPEMPGGWAAYNTVLRRVMQPGREKTASGGAGKVPIAGIDGITGKPGAFFTILMLEMLRGGPVYKTILRHMSRQEWKETAPGFFKMADGLPGPAKARAGVTLQKYQKQYLLQGLNYNGTDNEQGENYLPNYKTLPESRGRRTVSRGAGEIPAENTLLDRFLSGSLTGVLLINIYRRLLFKNYRTLIAGKGATERKGGRGRLNAPGLPDTFTGYPWPGINRREVIEAKRHYLVERFTVPTAGRRRFPASAAGTRVEINGGVPEHFLLLRQAAGSDGISPENNYRENRSYRLEINATRHFRQSLIKKLTLLRHKVLSILRGGLSGQLMKAAGGASEDGGSPGAKVRYAPDNTGYSLLRTDKSREKGEKGSGPFTVRREKYRWEETIKGLLRLKFMPSVQEFIKAADLSPYNRVGGLKAYEYGFGPDGELMPEYPAYFDGGKAFNTPGIYMSGFPGLTLPQSMIPDGRRFPIDNFTAAAEILKIFPVTATGARMEKNSGYPGLFLQLRQGSRFSGNSFENNFQAYRESRVKILTARHFRESLLKQPAAVHREARAFLRRGLSGHGIKAAGETRKDFGSAGAKARDTLAYSGYDRRRAEKTWKKIERSIMPEELRPYKRIAGSRRQASPIGQAGVTALPYAGKAIASDIINIPVIYVNPARPEGIRKESAGWSLKLYFNRGGGTFESIFPGQRDAVTGLPDKAPGGHTGRERAKGGIRGINDALRRVLYKALAFYRAKTKQTELLYRKKQPAGNNAPGTVLFPGEYKLEFNAPAGLTAAAAGIPPAEEARRLAEGSLAKGGPGRFLFPGGTVMSGRKFILNLRQGISITKTYHMERRFHVHTVMRRVKTIRENPEVFREQRAPLRETLSPYTAMPSLDFRKPLTAGENSIPGDRAQAPKKQVQTEVYIDKPNMQAGKEAKIDINKIAQKVYLEIEKKFKSERQRRGF</sequence>
<gene>
    <name evidence="2" type="ORF">DCCM_3944</name>
</gene>
<name>A0A2L2XFN5_9FIRM</name>
<feature type="region of interest" description="Disordered" evidence="1">
    <location>
        <begin position="429"/>
        <end position="460"/>
    </location>
</feature>
<keyword evidence="3" id="KW-1185">Reference proteome</keyword>
<dbReference type="Proteomes" id="UP000239549">
    <property type="component" value="Unassembled WGS sequence"/>
</dbReference>
<accession>A0A2L2XFN5</accession>
<feature type="compositionally biased region" description="Low complexity" evidence="1">
    <location>
        <begin position="429"/>
        <end position="440"/>
    </location>
</feature>
<comment type="caution">
    <text evidence="2">The sequence shown here is derived from an EMBL/GenBank/DDBJ whole genome shotgun (WGS) entry which is preliminary data.</text>
</comment>